<dbReference type="Gene3D" id="3.40.50.150">
    <property type="entry name" value="Vaccinia Virus protein VP39"/>
    <property type="match status" value="1"/>
</dbReference>
<dbReference type="GO" id="GO:0008168">
    <property type="term" value="F:methyltransferase activity"/>
    <property type="evidence" value="ECO:0007669"/>
    <property type="project" value="UniProtKB-KW"/>
</dbReference>
<dbReference type="PIRSF" id="PIRSF017393">
    <property type="entry name" value="MTase_SAV2177"/>
    <property type="match status" value="1"/>
</dbReference>
<dbReference type="InterPro" id="IPR006764">
    <property type="entry name" value="SAM_dep_MeTrfase_SAV2177_type"/>
</dbReference>
<keyword evidence="1" id="KW-0808">Transferase</keyword>
<accession>A0ABP9PFK9</accession>
<keyword evidence="2" id="KW-1185">Reference proteome</keyword>
<protein>
    <submittedName>
        <fullName evidence="1">SAM-dependent methyltransferase</fullName>
    </submittedName>
</protein>
<comment type="caution">
    <text evidence="1">The sequence shown here is derived from an EMBL/GenBank/DDBJ whole genome shotgun (WGS) entry which is preliminary data.</text>
</comment>
<dbReference type="SUPFAM" id="SSF53335">
    <property type="entry name" value="S-adenosyl-L-methionine-dependent methyltransferases"/>
    <property type="match status" value="1"/>
</dbReference>
<name>A0ABP9PFK9_9PSEU</name>
<sequence>MVKTPFQFNDEPMPDLAAKLRFDIPHSARIYDYWLGGKNNYPVDRAAGEAVREAYPEVVRAATQGRQFLIRTVRHVTRECGIRQYLDIGTGLPTMQNTHEVAQAIAPETRIVYVDNDPLVLVHARALLTNTTPEGVTTYADADIHNPDLILADARNVLNFNEPIGVIIMNVLGYVTDFDKAKAIVARIMDAVPSGSYLLLRDATDTSDQIREAVRRYAAAGTTPYSLRKVDEVREFFDGLELVEPGLVTITQWRPDEQHIGAPPAPIDGYGGVARKP</sequence>
<gene>
    <name evidence="1" type="ORF">GCM10023321_01950</name>
</gene>
<keyword evidence="1" id="KW-0489">Methyltransferase</keyword>
<dbReference type="InterPro" id="IPR029063">
    <property type="entry name" value="SAM-dependent_MTases_sf"/>
</dbReference>
<reference evidence="2" key="1">
    <citation type="journal article" date="2019" name="Int. J. Syst. Evol. Microbiol.">
        <title>The Global Catalogue of Microorganisms (GCM) 10K type strain sequencing project: providing services to taxonomists for standard genome sequencing and annotation.</title>
        <authorList>
            <consortium name="The Broad Institute Genomics Platform"/>
            <consortium name="The Broad Institute Genome Sequencing Center for Infectious Disease"/>
            <person name="Wu L."/>
            <person name="Ma J."/>
        </authorList>
    </citation>
    <scope>NUCLEOTIDE SEQUENCE [LARGE SCALE GENOMIC DNA]</scope>
    <source>
        <strain evidence="2">JCM 18303</strain>
    </source>
</reference>
<dbReference type="Proteomes" id="UP001428817">
    <property type="component" value="Unassembled WGS sequence"/>
</dbReference>
<dbReference type="Pfam" id="PF04672">
    <property type="entry name" value="Methyltransf_19"/>
    <property type="match status" value="1"/>
</dbReference>
<dbReference type="GO" id="GO:0032259">
    <property type="term" value="P:methylation"/>
    <property type="evidence" value="ECO:0007669"/>
    <property type="project" value="UniProtKB-KW"/>
</dbReference>
<evidence type="ECO:0000313" key="1">
    <source>
        <dbReference type="EMBL" id="GAA5144889.1"/>
    </source>
</evidence>
<dbReference type="EMBL" id="BAABJP010000001">
    <property type="protein sequence ID" value="GAA5144889.1"/>
    <property type="molecule type" value="Genomic_DNA"/>
</dbReference>
<evidence type="ECO:0000313" key="2">
    <source>
        <dbReference type="Proteomes" id="UP001428817"/>
    </source>
</evidence>
<organism evidence="1 2">
    <name type="scientific">Pseudonocardia eucalypti</name>
    <dbReference type="NCBI Taxonomy" id="648755"/>
    <lineage>
        <taxon>Bacteria</taxon>
        <taxon>Bacillati</taxon>
        <taxon>Actinomycetota</taxon>
        <taxon>Actinomycetes</taxon>
        <taxon>Pseudonocardiales</taxon>
        <taxon>Pseudonocardiaceae</taxon>
        <taxon>Pseudonocardia</taxon>
    </lineage>
</organism>
<proteinExistence type="predicted"/>